<name>S8AKX5_DACHA</name>
<proteinExistence type="predicted"/>
<comment type="subcellular location">
    <subcellularLocation>
        <location evidence="1">Membrane</location>
        <topology evidence="1">Single-pass membrane protein</topology>
    </subcellularLocation>
</comment>
<evidence type="ECO:0000256" key="3">
    <source>
        <dbReference type="ARBA" id="ARBA00022989"/>
    </source>
</evidence>
<reference evidence="7" key="2">
    <citation type="submission" date="2013-04" db="EMBL/GenBank/DDBJ databases">
        <title>Genomic mechanisms accounting for the adaptation to parasitism in nematode-trapping fungi.</title>
        <authorList>
            <person name="Ahren D.G."/>
        </authorList>
    </citation>
    <scope>NUCLEOTIDE SEQUENCE [LARGE SCALE GENOMIC DNA]</scope>
    <source>
        <strain evidence="7">CBS 200.50</strain>
    </source>
</reference>
<dbReference type="PANTHER" id="PTHR21461:SF69">
    <property type="entry name" value="GLYCOSYLTRANSFERASE FAMILY 92 PROTEIN"/>
    <property type="match status" value="1"/>
</dbReference>
<dbReference type="GO" id="GO:0005737">
    <property type="term" value="C:cytoplasm"/>
    <property type="evidence" value="ECO:0007669"/>
    <property type="project" value="TreeGrafter"/>
</dbReference>
<feature type="region of interest" description="Disordered" evidence="4">
    <location>
        <begin position="72"/>
        <end position="92"/>
    </location>
</feature>
<gene>
    <name evidence="6" type="ORF">H072_4338</name>
</gene>
<keyword evidence="2 5" id="KW-0812">Transmembrane</keyword>
<dbReference type="Pfam" id="PF13704">
    <property type="entry name" value="Glyco_tranf_2_4"/>
    <property type="match status" value="1"/>
</dbReference>
<feature type="transmembrane region" description="Helical" evidence="5">
    <location>
        <begin position="12"/>
        <end position="29"/>
    </location>
</feature>
<evidence type="ECO:0000256" key="4">
    <source>
        <dbReference type="SAM" id="MobiDB-lite"/>
    </source>
</evidence>
<dbReference type="SUPFAM" id="SSF53448">
    <property type="entry name" value="Nucleotide-diphospho-sugar transferases"/>
    <property type="match status" value="1"/>
</dbReference>
<dbReference type="EMBL" id="AQGS01000206">
    <property type="protein sequence ID" value="EPS41741.1"/>
    <property type="molecule type" value="Genomic_DNA"/>
</dbReference>
<comment type="caution">
    <text evidence="6">The sequence shown here is derived from an EMBL/GenBank/DDBJ whole genome shotgun (WGS) entry which is preliminary data.</text>
</comment>
<organism evidence="6 7">
    <name type="scientific">Dactylellina haptotyla (strain CBS 200.50)</name>
    <name type="common">Nematode-trapping fungus</name>
    <name type="synonym">Monacrosporium haptotylum</name>
    <dbReference type="NCBI Taxonomy" id="1284197"/>
    <lineage>
        <taxon>Eukaryota</taxon>
        <taxon>Fungi</taxon>
        <taxon>Dikarya</taxon>
        <taxon>Ascomycota</taxon>
        <taxon>Pezizomycotina</taxon>
        <taxon>Orbiliomycetes</taxon>
        <taxon>Orbiliales</taxon>
        <taxon>Orbiliaceae</taxon>
        <taxon>Dactylellina</taxon>
    </lineage>
</organism>
<dbReference type="GO" id="GO:0016757">
    <property type="term" value="F:glycosyltransferase activity"/>
    <property type="evidence" value="ECO:0007669"/>
    <property type="project" value="TreeGrafter"/>
</dbReference>
<dbReference type="STRING" id="1284197.S8AKX5"/>
<accession>S8AKX5</accession>
<dbReference type="InterPro" id="IPR029044">
    <property type="entry name" value="Nucleotide-diphossugar_trans"/>
</dbReference>
<dbReference type="AlphaFoldDB" id="S8AKX5"/>
<dbReference type="GO" id="GO:0016020">
    <property type="term" value="C:membrane"/>
    <property type="evidence" value="ECO:0007669"/>
    <property type="project" value="UniProtKB-SubCell"/>
</dbReference>
<evidence type="ECO:0000256" key="5">
    <source>
        <dbReference type="SAM" id="Phobius"/>
    </source>
</evidence>
<evidence type="ECO:0000256" key="2">
    <source>
        <dbReference type="ARBA" id="ARBA00022692"/>
    </source>
</evidence>
<dbReference type="OrthoDB" id="2526284at2759"/>
<dbReference type="Proteomes" id="UP000015100">
    <property type="component" value="Unassembled WGS sequence"/>
</dbReference>
<evidence type="ECO:0000313" key="7">
    <source>
        <dbReference type="Proteomes" id="UP000015100"/>
    </source>
</evidence>
<reference evidence="6 7" key="1">
    <citation type="journal article" date="2013" name="PLoS Genet.">
        <title>Genomic mechanisms accounting for the adaptation to parasitism in nematode-trapping fungi.</title>
        <authorList>
            <person name="Meerupati T."/>
            <person name="Andersson K.M."/>
            <person name="Friman E."/>
            <person name="Kumar D."/>
            <person name="Tunlid A."/>
            <person name="Ahren D."/>
        </authorList>
    </citation>
    <scope>NUCLEOTIDE SEQUENCE [LARGE SCALE GENOMIC DNA]</scope>
    <source>
        <strain evidence="6 7">CBS 200.50</strain>
    </source>
</reference>
<keyword evidence="3 5" id="KW-1133">Transmembrane helix</keyword>
<evidence type="ECO:0008006" key="8">
    <source>
        <dbReference type="Google" id="ProtNLM"/>
    </source>
</evidence>
<evidence type="ECO:0000256" key="1">
    <source>
        <dbReference type="ARBA" id="ARBA00004167"/>
    </source>
</evidence>
<keyword evidence="5" id="KW-0472">Membrane</keyword>
<sequence length="389" mass="44392">MAFQFLVYKWQLFFLLAGAFILVFCSLPLQDHVHNLLDPSILYGTDKQITLGSNKPLRRDIGADDMSPGVDVNATATGIDDESPTGDHGQNDDVVIQATEDYLRKLVFEIVDETMEKSLALDIPEELQKPMYPGALPDIDETVAICMVIRNQHSDLQEFLTHHYHHLGIRRFYIIDDGSVPALSNHDDYPIPRNSITFVYFSSSERPGNGQMQFAAYNTCHQRFGTRHKWLGFIDADEYLEITRTPGRSMAQFLEDYEQYGALGVSWIIHDSNNRTHKSTIGNRKAYTSCIYDGEDSDNRHIKSFVQSKYYVEPTGPHSFRLNGSMITVGENGDTVTYAFRKPITRDKIALHHYAVKSREDYEEKMARGTPTDHRKDDVWCKISSVFSN</sequence>
<dbReference type="HOGENOM" id="CLU_709839_0_0_1"/>
<dbReference type="PANTHER" id="PTHR21461">
    <property type="entry name" value="GLYCOSYLTRANSFERASE FAMILY 92 PROTEIN"/>
    <property type="match status" value="1"/>
</dbReference>
<protein>
    <recommendedName>
        <fullName evidence="8">Glycosyltransferase family 92 protein</fullName>
    </recommendedName>
</protein>
<evidence type="ECO:0000313" key="6">
    <source>
        <dbReference type="EMBL" id="EPS41741.1"/>
    </source>
</evidence>
<dbReference type="eggNOG" id="ENOG502SAYF">
    <property type="taxonomic scope" value="Eukaryota"/>
</dbReference>
<keyword evidence="7" id="KW-1185">Reference proteome</keyword>